<name>A0A848FL76_9BURK</name>
<organism evidence="7 8">
    <name type="scientific">Azohydromonas caseinilytica</name>
    <dbReference type="NCBI Taxonomy" id="2728836"/>
    <lineage>
        <taxon>Bacteria</taxon>
        <taxon>Pseudomonadati</taxon>
        <taxon>Pseudomonadota</taxon>
        <taxon>Betaproteobacteria</taxon>
        <taxon>Burkholderiales</taxon>
        <taxon>Sphaerotilaceae</taxon>
        <taxon>Azohydromonas</taxon>
    </lineage>
</organism>
<feature type="transmembrane region" description="Helical" evidence="6">
    <location>
        <begin position="251"/>
        <end position="273"/>
    </location>
</feature>
<feature type="transmembrane region" description="Helical" evidence="6">
    <location>
        <begin position="212"/>
        <end position="230"/>
    </location>
</feature>
<feature type="transmembrane region" description="Helical" evidence="6">
    <location>
        <begin position="457"/>
        <end position="478"/>
    </location>
</feature>
<feature type="transmembrane region" description="Helical" evidence="6">
    <location>
        <begin position="337"/>
        <end position="358"/>
    </location>
</feature>
<dbReference type="CDD" id="cd13125">
    <property type="entry name" value="MATE_like_10"/>
    <property type="match status" value="1"/>
</dbReference>
<feature type="transmembrane region" description="Helical" evidence="6">
    <location>
        <begin position="121"/>
        <end position="141"/>
    </location>
</feature>
<dbReference type="AlphaFoldDB" id="A0A848FL76"/>
<feature type="transmembrane region" description="Helical" evidence="6">
    <location>
        <begin position="398"/>
        <end position="416"/>
    </location>
</feature>
<feature type="transmembrane region" description="Helical" evidence="6">
    <location>
        <begin position="370"/>
        <end position="391"/>
    </location>
</feature>
<evidence type="ECO:0000256" key="4">
    <source>
        <dbReference type="ARBA" id="ARBA00022989"/>
    </source>
</evidence>
<dbReference type="Proteomes" id="UP000574067">
    <property type="component" value="Unassembled WGS sequence"/>
</dbReference>
<reference evidence="7 8" key="1">
    <citation type="submission" date="2020-04" db="EMBL/GenBank/DDBJ databases">
        <title>Azohydromonas sp. isolated from soil.</title>
        <authorList>
            <person name="Dahal R.H."/>
        </authorList>
    </citation>
    <scope>NUCLEOTIDE SEQUENCE [LARGE SCALE GENOMIC DNA]</scope>
    <source>
        <strain evidence="7 8">G-1-1-14</strain>
    </source>
</reference>
<sequence>MPVAKDSAAVASTPASAAGLNAAKPVAARRKHSYRDILSSSALIGGSSAINVCIGIVRTKAMAMLLGPAGYGVMGAYMQIAEVARSVAQMGLTGSGVRQIADAVASGDNERIGRTVKVLRVVSLLCALLGAALLAALSAPISTLTFGDDGHAGGVALLSCALFFTVLAGSQGALLQGMRRIADLAKIAVLGGLLGTAIGIPLVYAFGEVGLVPTLVAMAAISLLTSWWYSRRIDVPMPVLGWSGMTTEAGALLKLGVAFMASGLLMNGAAYAVRTIVLRKVGLDAAGIYFAAWTMGGLYIGFVLQALGTDFYPRLVGVIQDHEECNRVVNEQAQVSLLLAVPGVLATLTLAPLVIALFYSSEFTAAVGVLRWICLGMAVRVLTWPIGYIVVAKNAQTLFLAIEVAWTVINVGLTWWCVDAFGVDGAGIAFLAANVLHAFMVYPIVRRLSGFRWSNANLKLAIACFLLMAGTFTGFQLLPPMVAMAAGVVATIASAWISVRTLTALVSPQNMPARLQRLLRLQRGNDN</sequence>
<keyword evidence="8" id="KW-1185">Reference proteome</keyword>
<feature type="transmembrane region" description="Helical" evidence="6">
    <location>
        <begin position="428"/>
        <end position="445"/>
    </location>
</feature>
<dbReference type="EMBL" id="JABBFW010000048">
    <property type="protein sequence ID" value="NML18983.1"/>
    <property type="molecule type" value="Genomic_DNA"/>
</dbReference>
<evidence type="ECO:0000313" key="8">
    <source>
        <dbReference type="Proteomes" id="UP000574067"/>
    </source>
</evidence>
<evidence type="ECO:0000313" key="7">
    <source>
        <dbReference type="EMBL" id="NML18983.1"/>
    </source>
</evidence>
<keyword evidence="5 6" id="KW-0472">Membrane</keyword>
<proteinExistence type="predicted"/>
<evidence type="ECO:0000256" key="6">
    <source>
        <dbReference type="SAM" id="Phobius"/>
    </source>
</evidence>
<keyword evidence="4 6" id="KW-1133">Transmembrane helix</keyword>
<comment type="subcellular location">
    <subcellularLocation>
        <location evidence="1">Cell membrane</location>
        <topology evidence="1">Multi-pass membrane protein</topology>
    </subcellularLocation>
</comment>
<gene>
    <name evidence="7" type="ORF">HHL10_28850</name>
</gene>
<dbReference type="Pfam" id="PF13440">
    <property type="entry name" value="Polysacc_synt_3"/>
    <property type="match status" value="1"/>
</dbReference>
<dbReference type="PANTHER" id="PTHR30250">
    <property type="entry name" value="PST FAMILY PREDICTED COLANIC ACID TRANSPORTER"/>
    <property type="match status" value="1"/>
</dbReference>
<protein>
    <submittedName>
        <fullName evidence="7">O-antigen translocase</fullName>
    </submittedName>
</protein>
<feature type="transmembrane region" description="Helical" evidence="6">
    <location>
        <begin position="187"/>
        <end position="206"/>
    </location>
</feature>
<evidence type="ECO:0000256" key="5">
    <source>
        <dbReference type="ARBA" id="ARBA00023136"/>
    </source>
</evidence>
<accession>A0A848FL76</accession>
<dbReference type="GO" id="GO:0009246">
    <property type="term" value="P:enterobacterial common antigen biosynthetic process"/>
    <property type="evidence" value="ECO:0007669"/>
    <property type="project" value="InterPro"/>
</dbReference>
<dbReference type="InterPro" id="IPR050833">
    <property type="entry name" value="Poly_Biosynth_Transport"/>
</dbReference>
<comment type="caution">
    <text evidence="7">The sequence shown here is derived from an EMBL/GenBank/DDBJ whole genome shotgun (WGS) entry which is preliminary data.</text>
</comment>
<evidence type="ECO:0000256" key="2">
    <source>
        <dbReference type="ARBA" id="ARBA00022475"/>
    </source>
</evidence>
<dbReference type="GO" id="GO:0005886">
    <property type="term" value="C:plasma membrane"/>
    <property type="evidence" value="ECO:0007669"/>
    <property type="project" value="UniProtKB-SubCell"/>
</dbReference>
<keyword evidence="3 6" id="KW-0812">Transmembrane</keyword>
<evidence type="ECO:0000256" key="3">
    <source>
        <dbReference type="ARBA" id="ARBA00022692"/>
    </source>
</evidence>
<feature type="transmembrane region" description="Helical" evidence="6">
    <location>
        <begin position="285"/>
        <end position="304"/>
    </location>
</feature>
<dbReference type="InterPro" id="IPR044550">
    <property type="entry name" value="WzxE"/>
</dbReference>
<feature type="transmembrane region" description="Helical" evidence="6">
    <location>
        <begin position="37"/>
        <end position="57"/>
    </location>
</feature>
<feature type="transmembrane region" description="Helical" evidence="6">
    <location>
        <begin position="153"/>
        <end position="175"/>
    </location>
</feature>
<dbReference type="PANTHER" id="PTHR30250:SF11">
    <property type="entry name" value="O-ANTIGEN TRANSPORTER-RELATED"/>
    <property type="match status" value="1"/>
</dbReference>
<keyword evidence="2" id="KW-1003">Cell membrane</keyword>
<dbReference type="RefSeq" id="WP_169163881.1">
    <property type="nucleotide sequence ID" value="NZ_JABBFW010000048.1"/>
</dbReference>
<evidence type="ECO:0000256" key="1">
    <source>
        <dbReference type="ARBA" id="ARBA00004651"/>
    </source>
</evidence>
<feature type="transmembrane region" description="Helical" evidence="6">
    <location>
        <begin position="484"/>
        <end position="507"/>
    </location>
</feature>